<feature type="region of interest" description="Disordered" evidence="1">
    <location>
        <begin position="916"/>
        <end position="942"/>
    </location>
</feature>
<feature type="compositionally biased region" description="Low complexity" evidence="1">
    <location>
        <begin position="779"/>
        <end position="792"/>
    </location>
</feature>
<evidence type="ECO:0000313" key="3">
    <source>
        <dbReference type="Proteomes" id="UP000799757"/>
    </source>
</evidence>
<feature type="compositionally biased region" description="Pro residues" evidence="1">
    <location>
        <begin position="356"/>
        <end position="366"/>
    </location>
</feature>
<dbReference type="SUPFAM" id="SSF69848">
    <property type="entry name" value="LCCL domain"/>
    <property type="match status" value="1"/>
</dbReference>
<proteinExistence type="predicted"/>
<dbReference type="Gene3D" id="2.170.130.20">
    <property type="entry name" value="LCCL-like domain"/>
    <property type="match status" value="1"/>
</dbReference>
<feature type="compositionally biased region" description="Basic and acidic residues" evidence="1">
    <location>
        <begin position="400"/>
        <end position="412"/>
    </location>
</feature>
<feature type="compositionally biased region" description="Low complexity" evidence="1">
    <location>
        <begin position="239"/>
        <end position="248"/>
    </location>
</feature>
<feature type="compositionally biased region" description="Low complexity" evidence="1">
    <location>
        <begin position="264"/>
        <end position="273"/>
    </location>
</feature>
<feature type="compositionally biased region" description="Pro residues" evidence="1">
    <location>
        <begin position="24"/>
        <end position="46"/>
    </location>
</feature>
<dbReference type="InterPro" id="IPR036609">
    <property type="entry name" value="LCCL_sf"/>
</dbReference>
<feature type="compositionally biased region" description="Basic residues" evidence="1">
    <location>
        <begin position="703"/>
        <end position="727"/>
    </location>
</feature>
<accession>A0A6A6X271</accession>
<keyword evidence="3" id="KW-1185">Reference proteome</keyword>
<feature type="compositionally biased region" description="Polar residues" evidence="1">
    <location>
        <begin position="537"/>
        <end position="554"/>
    </location>
</feature>
<reference evidence="2" key="1">
    <citation type="journal article" date="2020" name="Stud. Mycol.">
        <title>101 Dothideomycetes genomes: a test case for predicting lifestyles and emergence of pathogens.</title>
        <authorList>
            <person name="Haridas S."/>
            <person name="Albert R."/>
            <person name="Binder M."/>
            <person name="Bloem J."/>
            <person name="Labutti K."/>
            <person name="Salamov A."/>
            <person name="Andreopoulos B."/>
            <person name="Baker S."/>
            <person name="Barry K."/>
            <person name="Bills G."/>
            <person name="Bluhm B."/>
            <person name="Cannon C."/>
            <person name="Castanera R."/>
            <person name="Culley D."/>
            <person name="Daum C."/>
            <person name="Ezra D."/>
            <person name="Gonzalez J."/>
            <person name="Henrissat B."/>
            <person name="Kuo A."/>
            <person name="Liang C."/>
            <person name="Lipzen A."/>
            <person name="Lutzoni F."/>
            <person name="Magnuson J."/>
            <person name="Mondo S."/>
            <person name="Nolan M."/>
            <person name="Ohm R."/>
            <person name="Pangilinan J."/>
            <person name="Park H.-J."/>
            <person name="Ramirez L."/>
            <person name="Alfaro M."/>
            <person name="Sun H."/>
            <person name="Tritt A."/>
            <person name="Yoshinaga Y."/>
            <person name="Zwiers L.-H."/>
            <person name="Turgeon B."/>
            <person name="Goodwin S."/>
            <person name="Spatafora J."/>
            <person name="Crous P."/>
            <person name="Grigoriev I."/>
        </authorList>
    </citation>
    <scope>NUCLEOTIDE SEQUENCE</scope>
    <source>
        <strain evidence="2">CBS 109.77</strain>
    </source>
</reference>
<name>A0A6A6X271_9PLEO</name>
<dbReference type="InterPro" id="IPR013951">
    <property type="entry name" value="Rxt3"/>
</dbReference>
<feature type="compositionally biased region" description="Basic residues" evidence="1">
    <location>
        <begin position="106"/>
        <end position="116"/>
    </location>
</feature>
<dbReference type="OrthoDB" id="3596986at2759"/>
<feature type="region of interest" description="Disordered" evidence="1">
    <location>
        <begin position="529"/>
        <end position="792"/>
    </location>
</feature>
<feature type="compositionally biased region" description="Basic and acidic residues" evidence="1">
    <location>
        <begin position="568"/>
        <end position="578"/>
    </location>
</feature>
<evidence type="ECO:0000256" key="1">
    <source>
        <dbReference type="SAM" id="MobiDB-lite"/>
    </source>
</evidence>
<dbReference type="AlphaFoldDB" id="A0A6A6X271"/>
<gene>
    <name evidence="2" type="ORF">K505DRAFT_327725</name>
</gene>
<sequence length="1036" mass="112767">MDPRQPPHPFTRPPDRSLIHNPNHQPPAPPPSQPQQPFAGYPPPTSQPQLPVHVPFSADPYPSTRHDPFLPSPAQQHVRRSSYGIHGEALPPAQPERERHGGWGHTAHHASSHPHQHSGPPPPPSMSTSHNAAGPSPYGYDASRRRSLGGASPPNPYGAPSHDPPPPPPSFARPHMPPPSSPQQQHSHAPQAQRAPFPSFGGGRELPGLGPQHRPGSSMSISSLIGGGDAGVSNQMAQSHSSPSNAPTNAPPPNNHSMQPPSPRRGLSSGSRPEFQPFRRQPSPDRHMYTGGTSRAPEGHGFPAGSPTQPYSNQGSPEQGRQSLPQSSQPYKPMVFQGARSYAPSPNNAHTRDPRQPPSNIPPRPNSQPNGPHGPHHPPDQEAKTVYDALGGRRTAYGQPEERRRTLGESHHTRPNAADILGGTTQSLSDRERPVTVHPISHSLFGPPRDQRAVPGLNPPPRNLWRHTGSEDAPRETTEARREEPQALYRGYGGYSAASQGPAPYVNHTAEDMVRGRSLDHLSHGAVEQYHAPPTSDPNSTGRQKAEQLSRSLSSGGGPYPNRSLYDQPRRMGEEMQHSKSLLGLGSEANRRGRASPLPQAVQGAQGQPLSIGKDPSIKSEFGRMFSGLGSGLGTSTPSRGSPMPQSGQENFPPSTDPNDVLRLQRVSSQNGRKSKRVKDEEGAFDSESVDGRGTPSLAGARGAKRNKPNHHHHHHAAPHHHHHHHHKPDEEISYGPSASSTPFNARYPNLPQNGGASQASHHHHHYHAAPHHHHHAPRASVSAPVPSPKISPKIHDIQAVLDEAAKHPRKHLGSHLYQATTELPKPNSSLDDQFGYASKPKPLPDFERNAVNCTFTVRVPRFHLKPRQRQQIVLQRHIWGARIYRDDSDPIAAAIHSGWIRGEWDETVDVNMLDPQITAPNDPSDAEDTLEKAPAAPVTPPADMDLQIDILILPRIQEYKGTVEYGISSRKSSRHDGLSFMIHKLRWVEDGYGSRGQERTAAALKRRLDASAALLSLQHGGDNALQSFNARKLHA</sequence>
<feature type="compositionally biased region" description="Low complexity" evidence="1">
    <location>
        <begin position="634"/>
        <end position="643"/>
    </location>
</feature>
<feature type="compositionally biased region" description="Pro residues" evidence="1">
    <location>
        <begin position="153"/>
        <end position="181"/>
    </location>
</feature>
<dbReference type="Proteomes" id="UP000799757">
    <property type="component" value="Unassembled WGS sequence"/>
</dbReference>
<organism evidence="2 3">
    <name type="scientific">Melanomma pulvis-pyrius CBS 109.77</name>
    <dbReference type="NCBI Taxonomy" id="1314802"/>
    <lineage>
        <taxon>Eukaryota</taxon>
        <taxon>Fungi</taxon>
        <taxon>Dikarya</taxon>
        <taxon>Ascomycota</taxon>
        <taxon>Pezizomycotina</taxon>
        <taxon>Dothideomycetes</taxon>
        <taxon>Pleosporomycetidae</taxon>
        <taxon>Pleosporales</taxon>
        <taxon>Melanommataceae</taxon>
        <taxon>Melanomma</taxon>
    </lineage>
</organism>
<feature type="compositionally biased region" description="Basic and acidic residues" evidence="1">
    <location>
        <begin position="468"/>
        <end position="485"/>
    </location>
</feature>
<feature type="compositionally biased region" description="Pro residues" evidence="1">
    <location>
        <begin position="1"/>
        <end position="12"/>
    </location>
</feature>
<feature type="compositionally biased region" description="Basic residues" evidence="1">
    <location>
        <begin position="761"/>
        <end position="778"/>
    </location>
</feature>
<feature type="region of interest" description="Disordered" evidence="1">
    <location>
        <begin position="1"/>
        <end position="504"/>
    </location>
</feature>
<feature type="compositionally biased region" description="Polar residues" evidence="1">
    <location>
        <begin position="306"/>
        <end position="330"/>
    </location>
</feature>
<feature type="compositionally biased region" description="Low complexity" evidence="1">
    <location>
        <begin position="182"/>
        <end position="196"/>
    </location>
</feature>
<feature type="compositionally biased region" description="Polar residues" evidence="1">
    <location>
        <begin position="644"/>
        <end position="658"/>
    </location>
</feature>
<dbReference type="Pfam" id="PF08642">
    <property type="entry name" value="Rxt3"/>
    <property type="match status" value="1"/>
</dbReference>
<protein>
    <submittedName>
        <fullName evidence="2">Rxt3-domain-containing protein</fullName>
    </submittedName>
</protein>
<evidence type="ECO:0000313" key="2">
    <source>
        <dbReference type="EMBL" id="KAF2790224.1"/>
    </source>
</evidence>
<dbReference type="EMBL" id="MU002086">
    <property type="protein sequence ID" value="KAF2790224.1"/>
    <property type="molecule type" value="Genomic_DNA"/>
</dbReference>